<dbReference type="STRING" id="1484693.RS694_06820"/>
<dbReference type="InterPro" id="IPR011006">
    <property type="entry name" value="CheY-like_superfamily"/>
</dbReference>
<dbReference type="CDD" id="cd00156">
    <property type="entry name" value="REC"/>
    <property type="match status" value="1"/>
</dbReference>
<name>A0A1P8K8F6_9BURK</name>
<evidence type="ECO:0000313" key="5">
    <source>
        <dbReference type="Proteomes" id="UP000186110"/>
    </source>
</evidence>
<accession>A0A1P8K8F6</accession>
<keyword evidence="1 2" id="KW-0597">Phosphoprotein</keyword>
<evidence type="ECO:0000259" key="3">
    <source>
        <dbReference type="PROSITE" id="PS50110"/>
    </source>
</evidence>
<organism evidence="4 5">
    <name type="scientific">Rhodoferax saidenbachensis</name>
    <dbReference type="NCBI Taxonomy" id="1484693"/>
    <lineage>
        <taxon>Bacteria</taxon>
        <taxon>Pseudomonadati</taxon>
        <taxon>Pseudomonadota</taxon>
        <taxon>Betaproteobacteria</taxon>
        <taxon>Burkholderiales</taxon>
        <taxon>Comamonadaceae</taxon>
        <taxon>Rhodoferax</taxon>
    </lineage>
</organism>
<dbReference type="Proteomes" id="UP000186110">
    <property type="component" value="Chromosome"/>
</dbReference>
<keyword evidence="5" id="KW-1185">Reference proteome</keyword>
<dbReference type="KEGG" id="rsb:RS694_06820"/>
<dbReference type="GO" id="GO:0000160">
    <property type="term" value="P:phosphorelay signal transduction system"/>
    <property type="evidence" value="ECO:0007669"/>
    <property type="project" value="InterPro"/>
</dbReference>
<sequence length="135" mass="14518">MQALKAYLVEDSPVIQQSLIATLEELASVNVVGIAEDEQGAVQWLSEPGNKAHLVIVDIFLSGGSGLGVLKAAHQMQQGRHLVVLSNYATKDMRTRCLALGAERVFDKSTEIDALIEYCTELAGHDVSGPSELRA</sequence>
<evidence type="ECO:0000313" key="4">
    <source>
        <dbReference type="EMBL" id="APW42277.1"/>
    </source>
</evidence>
<dbReference type="EMBL" id="CP019239">
    <property type="protein sequence ID" value="APW42277.1"/>
    <property type="molecule type" value="Genomic_DNA"/>
</dbReference>
<reference evidence="4 5" key="1">
    <citation type="submission" date="2017-01" db="EMBL/GenBank/DDBJ databases">
        <authorList>
            <person name="Mah S.A."/>
            <person name="Swanson W.J."/>
            <person name="Moy G.W."/>
            <person name="Vacquier V.D."/>
        </authorList>
    </citation>
    <scope>NUCLEOTIDE SEQUENCE [LARGE SCALE GENOMIC DNA]</scope>
    <source>
        <strain evidence="4 5">DSM 22694</strain>
    </source>
</reference>
<dbReference type="PANTHER" id="PTHR44591:SF3">
    <property type="entry name" value="RESPONSE REGULATORY DOMAIN-CONTAINING PROTEIN"/>
    <property type="match status" value="1"/>
</dbReference>
<gene>
    <name evidence="4" type="ORF">RS694_06820</name>
</gene>
<dbReference type="AlphaFoldDB" id="A0A1P8K8F6"/>
<feature type="modified residue" description="4-aspartylphosphate" evidence="2">
    <location>
        <position position="58"/>
    </location>
</feature>
<proteinExistence type="predicted"/>
<evidence type="ECO:0000256" key="2">
    <source>
        <dbReference type="PROSITE-ProRule" id="PRU00169"/>
    </source>
</evidence>
<dbReference type="eggNOG" id="COG2197">
    <property type="taxonomic scope" value="Bacteria"/>
</dbReference>
<dbReference type="PROSITE" id="PS50110">
    <property type="entry name" value="RESPONSE_REGULATORY"/>
    <property type="match status" value="1"/>
</dbReference>
<dbReference type="RefSeq" id="WP_029705951.1">
    <property type="nucleotide sequence ID" value="NZ_CP019239.1"/>
</dbReference>
<evidence type="ECO:0000256" key="1">
    <source>
        <dbReference type="ARBA" id="ARBA00022553"/>
    </source>
</evidence>
<dbReference type="Pfam" id="PF00072">
    <property type="entry name" value="Response_reg"/>
    <property type="match status" value="1"/>
</dbReference>
<feature type="domain" description="Response regulatory" evidence="3">
    <location>
        <begin position="5"/>
        <end position="123"/>
    </location>
</feature>
<protein>
    <submittedName>
        <fullName evidence="4">Response regulator</fullName>
    </submittedName>
</protein>
<dbReference type="PANTHER" id="PTHR44591">
    <property type="entry name" value="STRESS RESPONSE REGULATOR PROTEIN 1"/>
    <property type="match status" value="1"/>
</dbReference>
<dbReference type="InterPro" id="IPR001789">
    <property type="entry name" value="Sig_transdc_resp-reg_receiver"/>
</dbReference>
<dbReference type="InterPro" id="IPR050595">
    <property type="entry name" value="Bact_response_regulator"/>
</dbReference>
<dbReference type="SMART" id="SM00448">
    <property type="entry name" value="REC"/>
    <property type="match status" value="1"/>
</dbReference>
<dbReference type="Gene3D" id="3.40.50.2300">
    <property type="match status" value="1"/>
</dbReference>
<dbReference type="SUPFAM" id="SSF52172">
    <property type="entry name" value="CheY-like"/>
    <property type="match status" value="1"/>
</dbReference>